<evidence type="ECO:0000313" key="2">
    <source>
        <dbReference type="EMBL" id="TVX89595.1"/>
    </source>
</evidence>
<organism evidence="2 3">
    <name type="scientific">Paenibacillus agilis</name>
    <dbReference type="NCBI Taxonomy" id="3020863"/>
    <lineage>
        <taxon>Bacteria</taxon>
        <taxon>Bacillati</taxon>
        <taxon>Bacillota</taxon>
        <taxon>Bacilli</taxon>
        <taxon>Bacillales</taxon>
        <taxon>Paenibacillaceae</taxon>
        <taxon>Paenibacillus</taxon>
    </lineage>
</organism>
<comment type="caution">
    <text evidence="2">The sequence shown here is derived from an EMBL/GenBank/DDBJ whole genome shotgun (WGS) entry which is preliminary data.</text>
</comment>
<reference evidence="2 3" key="1">
    <citation type="submission" date="2019-07" db="EMBL/GenBank/DDBJ databases">
        <authorList>
            <person name="Kim J."/>
        </authorList>
    </citation>
    <scope>NUCLEOTIDE SEQUENCE [LARGE SCALE GENOMIC DNA]</scope>
    <source>
        <strain evidence="2 3">N4</strain>
    </source>
</reference>
<protein>
    <submittedName>
        <fullName evidence="2">Uncharacterized protein</fullName>
    </submittedName>
</protein>
<dbReference type="RefSeq" id="WP_144992230.1">
    <property type="nucleotide sequence ID" value="NZ_VNJK01000002.1"/>
</dbReference>
<name>A0A559IPP0_9BACL</name>
<accession>A0A559IPP0</accession>
<proteinExistence type="predicted"/>
<dbReference type="PROSITE" id="PS51257">
    <property type="entry name" value="PROKAR_LIPOPROTEIN"/>
    <property type="match status" value="1"/>
</dbReference>
<dbReference type="OrthoDB" id="2611883at2"/>
<dbReference type="AlphaFoldDB" id="A0A559IPP0"/>
<keyword evidence="3" id="KW-1185">Reference proteome</keyword>
<evidence type="ECO:0000313" key="3">
    <source>
        <dbReference type="Proteomes" id="UP000318102"/>
    </source>
</evidence>
<evidence type="ECO:0000256" key="1">
    <source>
        <dbReference type="SAM" id="MobiDB-lite"/>
    </source>
</evidence>
<feature type="region of interest" description="Disordered" evidence="1">
    <location>
        <begin position="24"/>
        <end position="49"/>
    </location>
</feature>
<dbReference type="EMBL" id="VNJK01000002">
    <property type="protein sequence ID" value="TVX89595.1"/>
    <property type="molecule type" value="Genomic_DNA"/>
</dbReference>
<dbReference type="Proteomes" id="UP000318102">
    <property type="component" value="Unassembled WGS sequence"/>
</dbReference>
<sequence length="212" mass="24091">MKMKYMLYLLFTTLLIVGCNEKETDSTPQKHIPSMTQNDSTPHKSIPNNDEKILTYPEFQELAIDLEKKLKIKGFHFKNGSSTLTDITLIDKKLTFGKRDTLVLSGSLEPNKIPQPTHHLLIFEDNDDPSKVKNQLVVRLAYTNSYIGNDIVDGNKNAGFKGTNQTLAESTELMILSYKNLIISVQLTSQDKTNRDLFIDSIHPIVDMIKNY</sequence>
<gene>
    <name evidence="2" type="ORF">FPZ44_17620</name>
</gene>
<feature type="compositionally biased region" description="Polar residues" evidence="1">
    <location>
        <begin position="26"/>
        <end position="40"/>
    </location>
</feature>